<dbReference type="InterPro" id="IPR050230">
    <property type="entry name" value="CALM/Myosin/TropC-like"/>
</dbReference>
<evidence type="ECO:0000259" key="5">
    <source>
        <dbReference type="PROSITE" id="PS50222"/>
    </source>
</evidence>
<evidence type="ECO:0000256" key="3">
    <source>
        <dbReference type="ARBA" id="ARBA00022837"/>
    </source>
</evidence>
<sequence>MSAIPRRTMQHTVSSQQRNNIPSATTHLKKELLEEQKQEIREAFNLFDMNNDGFLDFHELKVAIKALGFEYSKQEVLQLIHQYDRDERNLMHYEDFFAIMGEKVLNRDPLEEIRRAFRLFDEDNTGKISLRNLRKVAKELGENLTDEELRAMIDEFDLDNDGESMYTCLLSDLLIRFTNYYHLQLTKKNLSVYVPRIRTGSQLIWVFAVFLSFFSSPQAGEMNLLGIQLLLVQAI</sequence>
<dbReference type="InterPro" id="IPR018247">
    <property type="entry name" value="EF_Hand_1_Ca_BS"/>
</dbReference>
<gene>
    <name evidence="6" type="ORF">WICPIJ_008247</name>
</gene>
<dbReference type="FunFam" id="1.10.238.10:FF:000352">
    <property type="entry name" value="Cell division control protein 31"/>
    <property type="match status" value="1"/>
</dbReference>
<dbReference type="InterPro" id="IPR011992">
    <property type="entry name" value="EF-hand-dom_pair"/>
</dbReference>
<keyword evidence="7" id="KW-1185">Reference proteome</keyword>
<dbReference type="Pfam" id="PF13499">
    <property type="entry name" value="EF-hand_7"/>
    <property type="match status" value="2"/>
</dbReference>
<dbReference type="GO" id="GO:0005509">
    <property type="term" value="F:calcium ion binding"/>
    <property type="evidence" value="ECO:0007669"/>
    <property type="project" value="InterPro"/>
</dbReference>
<feature type="domain" description="EF-hand" evidence="5">
    <location>
        <begin position="108"/>
        <end position="143"/>
    </location>
</feature>
<dbReference type="GO" id="GO:0016460">
    <property type="term" value="C:myosin II complex"/>
    <property type="evidence" value="ECO:0007669"/>
    <property type="project" value="TreeGrafter"/>
</dbReference>
<name>A0A9P8TJF7_WICPI</name>
<protein>
    <recommendedName>
        <fullName evidence="5">EF-hand domain-containing protein</fullName>
    </recommendedName>
</protein>
<dbReference type="OrthoDB" id="343296at2759"/>
<evidence type="ECO:0000313" key="6">
    <source>
        <dbReference type="EMBL" id="KAH3680556.1"/>
    </source>
</evidence>
<feature type="region of interest" description="Disordered" evidence="4">
    <location>
        <begin position="1"/>
        <end position="23"/>
    </location>
</feature>
<evidence type="ECO:0000313" key="7">
    <source>
        <dbReference type="Proteomes" id="UP000774326"/>
    </source>
</evidence>
<dbReference type="CDD" id="cd00051">
    <property type="entry name" value="EFh"/>
    <property type="match status" value="2"/>
</dbReference>
<dbReference type="AlphaFoldDB" id="A0A9P8TJF7"/>
<dbReference type="SUPFAM" id="SSF47473">
    <property type="entry name" value="EF-hand"/>
    <property type="match status" value="1"/>
</dbReference>
<dbReference type="Proteomes" id="UP000774326">
    <property type="component" value="Unassembled WGS sequence"/>
</dbReference>
<proteinExistence type="predicted"/>
<dbReference type="PANTHER" id="PTHR23048:SF48">
    <property type="entry name" value="CENTRIN 3"/>
    <property type="match status" value="1"/>
</dbReference>
<dbReference type="PROSITE" id="PS00018">
    <property type="entry name" value="EF_HAND_1"/>
    <property type="match status" value="1"/>
</dbReference>
<dbReference type="PROSITE" id="PS50222">
    <property type="entry name" value="EF_HAND_2"/>
    <property type="match status" value="2"/>
</dbReference>
<keyword evidence="1" id="KW-0479">Metal-binding</keyword>
<evidence type="ECO:0000256" key="2">
    <source>
        <dbReference type="ARBA" id="ARBA00022737"/>
    </source>
</evidence>
<reference evidence="6" key="2">
    <citation type="submission" date="2021-01" db="EMBL/GenBank/DDBJ databases">
        <authorList>
            <person name="Schikora-Tamarit M.A."/>
        </authorList>
    </citation>
    <scope>NUCLEOTIDE SEQUENCE</scope>
    <source>
        <strain evidence="6">CBS2887</strain>
    </source>
</reference>
<keyword evidence="3" id="KW-0106">Calcium</keyword>
<reference evidence="6" key="1">
    <citation type="journal article" date="2021" name="Open Biol.">
        <title>Shared evolutionary footprints suggest mitochondrial oxidative damage underlies multiple complex I losses in fungi.</title>
        <authorList>
            <person name="Schikora-Tamarit M.A."/>
            <person name="Marcet-Houben M."/>
            <person name="Nosek J."/>
            <person name="Gabaldon T."/>
        </authorList>
    </citation>
    <scope>NUCLEOTIDE SEQUENCE</scope>
    <source>
        <strain evidence="6">CBS2887</strain>
    </source>
</reference>
<organism evidence="6 7">
    <name type="scientific">Wickerhamomyces pijperi</name>
    <name type="common">Yeast</name>
    <name type="synonym">Pichia pijperi</name>
    <dbReference type="NCBI Taxonomy" id="599730"/>
    <lineage>
        <taxon>Eukaryota</taxon>
        <taxon>Fungi</taxon>
        <taxon>Dikarya</taxon>
        <taxon>Ascomycota</taxon>
        <taxon>Saccharomycotina</taxon>
        <taxon>Saccharomycetes</taxon>
        <taxon>Phaffomycetales</taxon>
        <taxon>Wickerhamomycetaceae</taxon>
        <taxon>Wickerhamomyces</taxon>
    </lineage>
</organism>
<dbReference type="InterPro" id="IPR002048">
    <property type="entry name" value="EF_hand_dom"/>
</dbReference>
<dbReference type="EMBL" id="JAEUBG010004717">
    <property type="protein sequence ID" value="KAH3680556.1"/>
    <property type="molecule type" value="Genomic_DNA"/>
</dbReference>
<comment type="caution">
    <text evidence="6">The sequence shown here is derived from an EMBL/GenBank/DDBJ whole genome shotgun (WGS) entry which is preliminary data.</text>
</comment>
<dbReference type="Gene3D" id="1.10.238.10">
    <property type="entry name" value="EF-hand"/>
    <property type="match status" value="2"/>
</dbReference>
<evidence type="ECO:0000256" key="4">
    <source>
        <dbReference type="SAM" id="MobiDB-lite"/>
    </source>
</evidence>
<accession>A0A9P8TJF7</accession>
<feature type="domain" description="EF-hand" evidence="5">
    <location>
        <begin position="35"/>
        <end position="70"/>
    </location>
</feature>
<dbReference type="SMART" id="SM00054">
    <property type="entry name" value="EFh"/>
    <property type="match status" value="4"/>
</dbReference>
<feature type="compositionally biased region" description="Polar residues" evidence="4">
    <location>
        <begin position="10"/>
        <end position="23"/>
    </location>
</feature>
<dbReference type="PANTHER" id="PTHR23048">
    <property type="entry name" value="MYOSIN LIGHT CHAIN 1, 3"/>
    <property type="match status" value="1"/>
</dbReference>
<keyword evidence="2" id="KW-0677">Repeat</keyword>
<evidence type="ECO:0000256" key="1">
    <source>
        <dbReference type="ARBA" id="ARBA00022723"/>
    </source>
</evidence>